<organism evidence="1 2">
    <name type="scientific">Nonomuraea maritima</name>
    <dbReference type="NCBI Taxonomy" id="683260"/>
    <lineage>
        <taxon>Bacteria</taxon>
        <taxon>Bacillati</taxon>
        <taxon>Actinomycetota</taxon>
        <taxon>Actinomycetes</taxon>
        <taxon>Streptosporangiales</taxon>
        <taxon>Streptosporangiaceae</taxon>
        <taxon>Nonomuraea</taxon>
    </lineage>
</organism>
<dbReference type="EMBL" id="FNFB01000015">
    <property type="protein sequence ID" value="SDL07699.1"/>
    <property type="molecule type" value="Genomic_DNA"/>
</dbReference>
<dbReference type="RefSeq" id="WP_176903247.1">
    <property type="nucleotide sequence ID" value="NZ_FNFB01000015.1"/>
</dbReference>
<proteinExistence type="predicted"/>
<accession>A0A1G9H4A2</accession>
<evidence type="ECO:0000313" key="1">
    <source>
        <dbReference type="EMBL" id="SDL07699.1"/>
    </source>
</evidence>
<name>A0A1G9H4A2_9ACTN</name>
<sequence>MVALTSLAQRYARFDLDNLNAERGYAPMFTYAVAKRAVLYFALELQRRADAAGLRLRTGDPALGDTVTARLLWEASERLTGVSYESALPSA</sequence>
<dbReference type="Proteomes" id="UP000198683">
    <property type="component" value="Unassembled WGS sequence"/>
</dbReference>
<dbReference type="AlphaFoldDB" id="A0A1G9H4A2"/>
<gene>
    <name evidence="1" type="ORF">SAMN05421874_11584</name>
</gene>
<dbReference type="STRING" id="683260.SAMN05421874_11584"/>
<protein>
    <recommendedName>
        <fullName evidence="3">Short chain dehydrogenase</fullName>
    </recommendedName>
</protein>
<dbReference type="Gene3D" id="3.40.50.720">
    <property type="entry name" value="NAD(P)-binding Rossmann-like Domain"/>
    <property type="match status" value="1"/>
</dbReference>
<reference evidence="1 2" key="1">
    <citation type="submission" date="2016-10" db="EMBL/GenBank/DDBJ databases">
        <authorList>
            <person name="de Groot N.N."/>
        </authorList>
    </citation>
    <scope>NUCLEOTIDE SEQUENCE [LARGE SCALE GENOMIC DNA]</scope>
    <source>
        <strain evidence="1 2">CGMCC 4.5681</strain>
    </source>
</reference>
<keyword evidence="2" id="KW-1185">Reference proteome</keyword>
<evidence type="ECO:0000313" key="2">
    <source>
        <dbReference type="Proteomes" id="UP000198683"/>
    </source>
</evidence>
<evidence type="ECO:0008006" key="3">
    <source>
        <dbReference type="Google" id="ProtNLM"/>
    </source>
</evidence>